<proteinExistence type="predicted"/>
<feature type="transmembrane region" description="Helical" evidence="1">
    <location>
        <begin position="274"/>
        <end position="294"/>
    </location>
</feature>
<gene>
    <name evidence="3" type="primary">nodX</name>
    <name evidence="3" type="ORF">GCM10010994_29780</name>
</gene>
<dbReference type="Proteomes" id="UP000637002">
    <property type="component" value="Unassembled WGS sequence"/>
</dbReference>
<evidence type="ECO:0000259" key="2">
    <source>
        <dbReference type="Pfam" id="PF01757"/>
    </source>
</evidence>
<dbReference type="PANTHER" id="PTHR23028">
    <property type="entry name" value="ACETYLTRANSFERASE"/>
    <property type="match status" value="1"/>
</dbReference>
<feature type="transmembrane region" description="Helical" evidence="1">
    <location>
        <begin position="111"/>
        <end position="135"/>
    </location>
</feature>
<feature type="transmembrane region" description="Helical" evidence="1">
    <location>
        <begin position="324"/>
        <end position="349"/>
    </location>
</feature>
<evidence type="ECO:0000313" key="3">
    <source>
        <dbReference type="EMBL" id="GGC69260.1"/>
    </source>
</evidence>
<feature type="transmembrane region" description="Helical" evidence="1">
    <location>
        <begin position="74"/>
        <end position="91"/>
    </location>
</feature>
<dbReference type="GO" id="GO:0016747">
    <property type="term" value="F:acyltransferase activity, transferring groups other than amino-acyl groups"/>
    <property type="evidence" value="ECO:0007669"/>
    <property type="project" value="InterPro"/>
</dbReference>
<keyword evidence="1" id="KW-0812">Transmembrane</keyword>
<feature type="transmembrane region" description="Helical" evidence="1">
    <location>
        <begin position="176"/>
        <end position="195"/>
    </location>
</feature>
<feature type="domain" description="Acyltransferase 3" evidence="2">
    <location>
        <begin position="34"/>
        <end position="345"/>
    </location>
</feature>
<organism evidence="3 4">
    <name type="scientific">Chelatococcus reniformis</name>
    <dbReference type="NCBI Taxonomy" id="1494448"/>
    <lineage>
        <taxon>Bacteria</taxon>
        <taxon>Pseudomonadati</taxon>
        <taxon>Pseudomonadota</taxon>
        <taxon>Alphaproteobacteria</taxon>
        <taxon>Hyphomicrobiales</taxon>
        <taxon>Chelatococcaceae</taxon>
        <taxon>Chelatococcus</taxon>
    </lineage>
</organism>
<keyword evidence="3" id="KW-0808">Transferase</keyword>
<reference evidence="3" key="1">
    <citation type="journal article" date="2014" name="Int. J. Syst. Evol. Microbiol.">
        <title>Complete genome sequence of Corynebacterium casei LMG S-19264T (=DSM 44701T), isolated from a smear-ripened cheese.</title>
        <authorList>
            <consortium name="US DOE Joint Genome Institute (JGI-PGF)"/>
            <person name="Walter F."/>
            <person name="Albersmeier A."/>
            <person name="Kalinowski J."/>
            <person name="Ruckert C."/>
        </authorList>
    </citation>
    <scope>NUCLEOTIDE SEQUENCE</scope>
    <source>
        <strain evidence="3">CGMCC 1.12919</strain>
    </source>
</reference>
<evidence type="ECO:0000313" key="4">
    <source>
        <dbReference type="Proteomes" id="UP000637002"/>
    </source>
</evidence>
<dbReference type="InterPro" id="IPR050879">
    <property type="entry name" value="Acyltransferase_3"/>
</dbReference>
<evidence type="ECO:0000256" key="1">
    <source>
        <dbReference type="SAM" id="Phobius"/>
    </source>
</evidence>
<keyword evidence="3" id="KW-0012">Acyltransferase</keyword>
<feature type="transmembrane region" description="Helical" evidence="1">
    <location>
        <begin position="200"/>
        <end position="219"/>
    </location>
</feature>
<feature type="transmembrane region" description="Helical" evidence="1">
    <location>
        <begin position="36"/>
        <end position="54"/>
    </location>
</feature>
<comment type="caution">
    <text evidence="3">The sequence shown here is derived from an EMBL/GenBank/DDBJ whole genome shotgun (WGS) entry which is preliminary data.</text>
</comment>
<keyword evidence="4" id="KW-1185">Reference proteome</keyword>
<dbReference type="AlphaFoldDB" id="A0A916XG25"/>
<dbReference type="InterPro" id="IPR002656">
    <property type="entry name" value="Acyl_transf_3_dom"/>
</dbReference>
<dbReference type="Pfam" id="PF01757">
    <property type="entry name" value="Acyl_transf_3"/>
    <property type="match status" value="1"/>
</dbReference>
<keyword evidence="1" id="KW-1133">Transmembrane helix</keyword>
<sequence length="374" mass="39596">MTATDAGDTRQGMLRRLIVGPTVTAAMAQPHNNFTVIRLALALAVVVSHSFSVVTGVVEDEPLVTSTGFTLGEHAVNGFFVVSGLLVTMSYDRRGWRDYVAARLLRIAPALIAGTLLVALILGAVMTSLSVGAYLGASETWRFIWRTLSSFKSNAALPGVFADNPFRFPMGTVWTLKYEVLCYAGVLALGLTGLLRSRAFAVALVAGLTLAVAGIDLFYPDAPKGLQTSLRLPLLFAAGGAIYRLGERLPLSIAVAAALVLATIALRDTFLYHALLFLTEAYGIVWLALVPVSARLPEPAADLSYGTYLFGWPLQQSLHALLPAWSGLALLAPATAATLLVAALSWYVVEKPALGLKRQLLKLAPAPAAAPAGL</sequence>
<accession>A0A916XG25</accession>
<feature type="transmembrane region" description="Helical" evidence="1">
    <location>
        <begin position="249"/>
        <end position="267"/>
    </location>
</feature>
<keyword evidence="1" id="KW-0472">Membrane</keyword>
<reference evidence="3" key="2">
    <citation type="submission" date="2020-09" db="EMBL/GenBank/DDBJ databases">
        <authorList>
            <person name="Sun Q."/>
            <person name="Zhou Y."/>
        </authorList>
    </citation>
    <scope>NUCLEOTIDE SEQUENCE</scope>
    <source>
        <strain evidence="3">CGMCC 1.12919</strain>
    </source>
</reference>
<dbReference type="EMBL" id="BMGG01000005">
    <property type="protein sequence ID" value="GGC69260.1"/>
    <property type="molecule type" value="Genomic_DNA"/>
</dbReference>
<protein>
    <submittedName>
        <fullName evidence="3">Acyltransferase</fullName>
    </submittedName>
</protein>
<name>A0A916XG25_9HYPH</name>